<evidence type="ECO:0000313" key="1">
    <source>
        <dbReference type="EMBL" id="CAI9742457.1"/>
    </source>
</evidence>
<dbReference type="Proteomes" id="UP001162480">
    <property type="component" value="Chromosome 28"/>
</dbReference>
<accession>A0AA36BYZ5</accession>
<organism evidence="1 2">
    <name type="scientific">Octopus vulgaris</name>
    <name type="common">Common octopus</name>
    <dbReference type="NCBI Taxonomy" id="6645"/>
    <lineage>
        <taxon>Eukaryota</taxon>
        <taxon>Metazoa</taxon>
        <taxon>Spiralia</taxon>
        <taxon>Lophotrochozoa</taxon>
        <taxon>Mollusca</taxon>
        <taxon>Cephalopoda</taxon>
        <taxon>Coleoidea</taxon>
        <taxon>Octopodiformes</taxon>
        <taxon>Octopoda</taxon>
        <taxon>Incirrata</taxon>
        <taxon>Octopodidae</taxon>
        <taxon>Octopus</taxon>
    </lineage>
</organism>
<dbReference type="EMBL" id="OX597841">
    <property type="protein sequence ID" value="CAI9742457.1"/>
    <property type="molecule type" value="Genomic_DNA"/>
</dbReference>
<proteinExistence type="predicted"/>
<keyword evidence="2" id="KW-1185">Reference proteome</keyword>
<evidence type="ECO:0000313" key="2">
    <source>
        <dbReference type="Proteomes" id="UP001162480"/>
    </source>
</evidence>
<reference evidence="1" key="1">
    <citation type="submission" date="2023-08" db="EMBL/GenBank/DDBJ databases">
        <authorList>
            <person name="Alioto T."/>
            <person name="Alioto T."/>
            <person name="Gomez Garrido J."/>
        </authorList>
    </citation>
    <scope>NUCLEOTIDE SEQUENCE</scope>
</reference>
<dbReference type="AlphaFoldDB" id="A0AA36BYZ5"/>
<gene>
    <name evidence="1" type="ORF">OCTVUL_1B006503</name>
</gene>
<protein>
    <submittedName>
        <fullName evidence="1">Uncharacterized protein</fullName>
    </submittedName>
</protein>
<sequence length="100" mass="11831">MCKHFTYTTYFPSPTPHQTHTHTHTCTSMLPMHGNFKRTSLVIKSLSLSLFRSHYFKSSRKPICKKKKEVFYGNRRKGLLETKDCRIIKREKRHGHALPK</sequence>
<name>A0AA36BYZ5_OCTVU</name>